<dbReference type="InterPro" id="IPR007278">
    <property type="entry name" value="DUF397"/>
</dbReference>
<accession>A0ABS3XJB1</accession>
<protein>
    <submittedName>
        <fullName evidence="2">DUF397 domain-containing protein</fullName>
    </submittedName>
</protein>
<name>A0ABS3XJB1_9ACTN</name>
<reference evidence="2 3" key="1">
    <citation type="submission" date="2020-11" db="EMBL/GenBank/DDBJ databases">
        <title>Streptomyces spirodelae sp. nov., isolated from duckweed.</title>
        <authorList>
            <person name="Saimee Y."/>
            <person name="Duangmal K."/>
        </authorList>
    </citation>
    <scope>NUCLEOTIDE SEQUENCE [LARGE SCALE GENOMIC DNA]</scope>
    <source>
        <strain evidence="2 3">S16-07</strain>
    </source>
</reference>
<keyword evidence="3" id="KW-1185">Reference proteome</keyword>
<proteinExistence type="predicted"/>
<evidence type="ECO:0000259" key="1">
    <source>
        <dbReference type="Pfam" id="PF04149"/>
    </source>
</evidence>
<dbReference type="EMBL" id="JADKMA010000165">
    <property type="protein sequence ID" value="MBO8195082.1"/>
    <property type="molecule type" value="Genomic_DNA"/>
</dbReference>
<dbReference type="Proteomes" id="UP001519064">
    <property type="component" value="Unassembled WGS sequence"/>
</dbReference>
<evidence type="ECO:0000313" key="3">
    <source>
        <dbReference type="Proteomes" id="UP001519064"/>
    </source>
</evidence>
<organism evidence="2 3">
    <name type="scientific">Streptomyces oryzae</name>
    <dbReference type="NCBI Taxonomy" id="1434886"/>
    <lineage>
        <taxon>Bacteria</taxon>
        <taxon>Bacillati</taxon>
        <taxon>Actinomycetota</taxon>
        <taxon>Actinomycetes</taxon>
        <taxon>Kitasatosporales</taxon>
        <taxon>Streptomycetaceae</taxon>
        <taxon>Streptomyces</taxon>
    </lineage>
</organism>
<gene>
    <name evidence="2" type="ORF">ITI46_26005</name>
</gene>
<sequence length="65" mass="7005">MTMSGTQWIKSSYSDPQGGNCVEWAPGRVSGSGVVPVRDSKETGRSLSFSPAAWRVFIEGVKRSV</sequence>
<feature type="domain" description="DUF397" evidence="1">
    <location>
        <begin position="6"/>
        <end position="62"/>
    </location>
</feature>
<comment type="caution">
    <text evidence="2">The sequence shown here is derived from an EMBL/GenBank/DDBJ whole genome shotgun (WGS) entry which is preliminary data.</text>
</comment>
<dbReference type="Pfam" id="PF04149">
    <property type="entry name" value="DUF397"/>
    <property type="match status" value="1"/>
</dbReference>
<evidence type="ECO:0000313" key="2">
    <source>
        <dbReference type="EMBL" id="MBO8195082.1"/>
    </source>
</evidence>